<dbReference type="EMBL" id="MRZV01002400">
    <property type="protein sequence ID" value="PIK33794.1"/>
    <property type="molecule type" value="Genomic_DNA"/>
</dbReference>
<evidence type="ECO:0000313" key="2">
    <source>
        <dbReference type="EMBL" id="PIK33794.1"/>
    </source>
</evidence>
<feature type="compositionally biased region" description="Basic and acidic residues" evidence="1">
    <location>
        <begin position="57"/>
        <end position="66"/>
    </location>
</feature>
<organism evidence="2 3">
    <name type="scientific">Stichopus japonicus</name>
    <name type="common">Sea cucumber</name>
    <dbReference type="NCBI Taxonomy" id="307972"/>
    <lineage>
        <taxon>Eukaryota</taxon>
        <taxon>Metazoa</taxon>
        <taxon>Echinodermata</taxon>
        <taxon>Eleutherozoa</taxon>
        <taxon>Echinozoa</taxon>
        <taxon>Holothuroidea</taxon>
        <taxon>Aspidochirotacea</taxon>
        <taxon>Aspidochirotida</taxon>
        <taxon>Stichopodidae</taxon>
        <taxon>Apostichopus</taxon>
    </lineage>
</organism>
<dbReference type="AlphaFoldDB" id="A0A2G8JDH5"/>
<keyword evidence="3" id="KW-1185">Reference proteome</keyword>
<feature type="compositionally biased region" description="Basic and acidic residues" evidence="1">
    <location>
        <begin position="111"/>
        <end position="121"/>
    </location>
</feature>
<proteinExistence type="predicted"/>
<protein>
    <submittedName>
        <fullName evidence="2">Uncharacterized protein</fullName>
    </submittedName>
</protein>
<dbReference type="Proteomes" id="UP000230750">
    <property type="component" value="Unassembled WGS sequence"/>
</dbReference>
<reference evidence="2 3" key="1">
    <citation type="journal article" date="2017" name="PLoS Biol.">
        <title>The sea cucumber genome provides insights into morphological evolution and visceral regeneration.</title>
        <authorList>
            <person name="Zhang X."/>
            <person name="Sun L."/>
            <person name="Yuan J."/>
            <person name="Sun Y."/>
            <person name="Gao Y."/>
            <person name="Zhang L."/>
            <person name="Li S."/>
            <person name="Dai H."/>
            <person name="Hamel J.F."/>
            <person name="Liu C."/>
            <person name="Yu Y."/>
            <person name="Liu S."/>
            <person name="Lin W."/>
            <person name="Guo K."/>
            <person name="Jin S."/>
            <person name="Xu P."/>
            <person name="Storey K.B."/>
            <person name="Huan P."/>
            <person name="Zhang T."/>
            <person name="Zhou Y."/>
            <person name="Zhang J."/>
            <person name="Lin C."/>
            <person name="Li X."/>
            <person name="Xing L."/>
            <person name="Huo D."/>
            <person name="Sun M."/>
            <person name="Wang L."/>
            <person name="Mercier A."/>
            <person name="Li F."/>
            <person name="Yang H."/>
            <person name="Xiang J."/>
        </authorList>
    </citation>
    <scope>NUCLEOTIDE SEQUENCE [LARGE SCALE GENOMIC DNA]</scope>
    <source>
        <strain evidence="2">Shaxun</strain>
        <tissue evidence="2">Muscle</tissue>
    </source>
</reference>
<name>A0A2G8JDH5_STIJA</name>
<gene>
    <name evidence="2" type="ORF">BSL78_29389</name>
</gene>
<evidence type="ECO:0000256" key="1">
    <source>
        <dbReference type="SAM" id="MobiDB-lite"/>
    </source>
</evidence>
<feature type="region of interest" description="Disordered" evidence="1">
    <location>
        <begin position="34"/>
        <end position="66"/>
    </location>
</feature>
<evidence type="ECO:0000313" key="3">
    <source>
        <dbReference type="Proteomes" id="UP000230750"/>
    </source>
</evidence>
<sequence length="186" mass="20948">MVYVVLVAGAIIMLLLTFLIGSLVGRRCSNTAPFPQALNTTEDVPAKDSPEYTLPTEETKDDMSHDYQDLSSKFDVSAKVIPRKQSEEEPSHTYQEITSKSDEPDYLIPSERSRDKPYHEYQDEATSNVQKEKMMLESHVQAKSLLGEVEQDDKSYEVPSALKKCTELYLNVAKGTKSKPIAQIEI</sequence>
<feature type="region of interest" description="Disordered" evidence="1">
    <location>
        <begin position="81"/>
        <end position="121"/>
    </location>
</feature>
<accession>A0A2G8JDH5</accession>
<comment type="caution">
    <text evidence="2">The sequence shown here is derived from an EMBL/GenBank/DDBJ whole genome shotgun (WGS) entry which is preliminary data.</text>
</comment>